<gene>
    <name evidence="3" type="ORF">HNR46_004253</name>
</gene>
<evidence type="ECO:0000313" key="4">
    <source>
        <dbReference type="Proteomes" id="UP000557717"/>
    </source>
</evidence>
<evidence type="ECO:0000259" key="2">
    <source>
        <dbReference type="Pfam" id="PF25023"/>
    </source>
</evidence>
<sequence>MLHGGWTTRWHRDVQGRVDYKEYVDGSRIRFAYEPGSGRLSQRIDEKGQITRFRYNIDGTLHAKLFPNAEIATPTVTFGYDPFFKRVTSMTDGLGDTRTSYHPIGSLGANEVATIDGPWSNDEIAYAYDALGRVTSRTINGISQSPSYDAASRLTSLTNSLGTFTYTYDGATSRLSQVSHGGGVKAQFSYYGNNQDNRLQSITNRTPSNSIVSKFSYNYDAIGRITQWTQQAGASSATADVWALGYDGADQLTSASITTGGTPTKGYNWTYDPAANRLTETENGATQDFRYNALNQLDSTSLNLPETSYEWDAEDRLVAINQGTGRSEFEYDGLGRRVRIRELSNGSEVSNQTYLWCGLEICEERDSSGSSIQRRFLAQGMQDLSGGSAQTYLYTFDHLGSIRELLSPTGGLQGSVP</sequence>
<accession>A0A840V7M4</accession>
<comment type="caution">
    <text evidence="3">The sequence shown here is derived from an EMBL/GenBank/DDBJ whole genome shotgun (WGS) entry which is preliminary data.</text>
</comment>
<dbReference type="InterPro" id="IPR006530">
    <property type="entry name" value="YD"/>
</dbReference>
<dbReference type="Proteomes" id="UP000557717">
    <property type="component" value="Unassembled WGS sequence"/>
</dbReference>
<dbReference type="InterPro" id="IPR056823">
    <property type="entry name" value="TEN-like_YD-shell"/>
</dbReference>
<dbReference type="Gene3D" id="2.180.10.10">
    <property type="entry name" value="RHS repeat-associated core"/>
    <property type="match status" value="1"/>
</dbReference>
<evidence type="ECO:0000313" key="3">
    <source>
        <dbReference type="EMBL" id="MBB5353982.1"/>
    </source>
</evidence>
<proteinExistence type="predicted"/>
<feature type="domain" description="Teneurin-like YD-shell" evidence="2">
    <location>
        <begin position="122"/>
        <end position="193"/>
    </location>
</feature>
<reference evidence="3 4" key="1">
    <citation type="submission" date="2020-08" db="EMBL/GenBank/DDBJ databases">
        <title>Genomic Encyclopedia of Type Strains, Phase IV (KMG-IV): sequencing the most valuable type-strain genomes for metagenomic binning, comparative biology and taxonomic classification.</title>
        <authorList>
            <person name="Goeker M."/>
        </authorList>
    </citation>
    <scope>NUCLEOTIDE SEQUENCE [LARGE SCALE GENOMIC DNA]</scope>
    <source>
        <strain evidence="3 4">YC6886</strain>
    </source>
</reference>
<keyword evidence="1" id="KW-0677">Repeat</keyword>
<evidence type="ECO:0000256" key="1">
    <source>
        <dbReference type="ARBA" id="ARBA00022737"/>
    </source>
</evidence>
<dbReference type="NCBIfam" id="TIGR01643">
    <property type="entry name" value="YD_repeat_2x"/>
    <property type="match status" value="2"/>
</dbReference>
<keyword evidence="4" id="KW-1185">Reference proteome</keyword>
<dbReference type="Pfam" id="PF25023">
    <property type="entry name" value="TEN_YD-shell"/>
    <property type="match status" value="1"/>
</dbReference>
<dbReference type="AlphaFoldDB" id="A0A840V7M4"/>
<name>A0A840V7M4_9BACT</name>
<dbReference type="RefSeq" id="WP_184022516.1">
    <property type="nucleotide sequence ID" value="NZ_JACHFD010000059.1"/>
</dbReference>
<organism evidence="3 4">
    <name type="scientific">Haloferula luteola</name>
    <dbReference type="NCBI Taxonomy" id="595692"/>
    <lineage>
        <taxon>Bacteria</taxon>
        <taxon>Pseudomonadati</taxon>
        <taxon>Verrucomicrobiota</taxon>
        <taxon>Verrucomicrobiia</taxon>
        <taxon>Verrucomicrobiales</taxon>
        <taxon>Verrucomicrobiaceae</taxon>
        <taxon>Haloferula</taxon>
    </lineage>
</organism>
<protein>
    <submittedName>
        <fullName evidence="3">YD repeat-containing protein</fullName>
    </submittedName>
</protein>
<dbReference type="EMBL" id="JACHFD010000059">
    <property type="protein sequence ID" value="MBB5353982.1"/>
    <property type="molecule type" value="Genomic_DNA"/>
</dbReference>